<sequence>MKKTNVVQRGVRLCAVLLLSGVSAAAAAQPQELIEMSGCTGGLVVHAGAADETLGRLLAQSSPAFVVQVLLKDGVAEARERLHGQKLLGRVFVDPSNGQGLSGGALSCVDSSVNLLIAEGPIDADEIQRVLGPGGVALLKRGRRGSV</sequence>
<dbReference type="AlphaFoldDB" id="A0A0F9G4E4"/>
<reference evidence="1" key="1">
    <citation type="journal article" date="2015" name="Nature">
        <title>Complex archaea that bridge the gap between prokaryotes and eukaryotes.</title>
        <authorList>
            <person name="Spang A."/>
            <person name="Saw J.H."/>
            <person name="Jorgensen S.L."/>
            <person name="Zaremba-Niedzwiedzka K."/>
            <person name="Martijn J."/>
            <person name="Lind A.E."/>
            <person name="van Eijk R."/>
            <person name="Schleper C."/>
            <person name="Guy L."/>
            <person name="Ettema T.J."/>
        </authorList>
    </citation>
    <scope>NUCLEOTIDE SEQUENCE</scope>
</reference>
<organism evidence="1">
    <name type="scientific">marine sediment metagenome</name>
    <dbReference type="NCBI Taxonomy" id="412755"/>
    <lineage>
        <taxon>unclassified sequences</taxon>
        <taxon>metagenomes</taxon>
        <taxon>ecological metagenomes</taxon>
    </lineage>
</organism>
<name>A0A0F9G4E4_9ZZZZ</name>
<dbReference type="EMBL" id="LAZR01019156">
    <property type="protein sequence ID" value="KKL93548.1"/>
    <property type="molecule type" value="Genomic_DNA"/>
</dbReference>
<protein>
    <submittedName>
        <fullName evidence="1">Uncharacterized protein</fullName>
    </submittedName>
</protein>
<evidence type="ECO:0000313" key="1">
    <source>
        <dbReference type="EMBL" id="KKL93548.1"/>
    </source>
</evidence>
<proteinExistence type="predicted"/>
<gene>
    <name evidence="1" type="ORF">LCGC14_1873610</name>
</gene>
<comment type="caution">
    <text evidence="1">The sequence shown here is derived from an EMBL/GenBank/DDBJ whole genome shotgun (WGS) entry which is preliminary data.</text>
</comment>
<accession>A0A0F9G4E4</accession>